<protein>
    <recommendedName>
        <fullName evidence="3">Glycosyl transferase family 1 domain-containing protein</fullName>
    </recommendedName>
</protein>
<dbReference type="SUPFAM" id="SSF53756">
    <property type="entry name" value="UDP-Glycosyltransferase/glycogen phosphorylase"/>
    <property type="match status" value="1"/>
</dbReference>
<keyword evidence="2" id="KW-1185">Reference proteome</keyword>
<gene>
    <name evidence="1" type="ORF">N802_18760</name>
</gene>
<reference evidence="1 2" key="1">
    <citation type="submission" date="2013-08" db="EMBL/GenBank/DDBJ databases">
        <title>The genome sequence of Knoellia sinensis.</title>
        <authorList>
            <person name="Zhu W."/>
            <person name="Wang G."/>
        </authorList>
    </citation>
    <scope>NUCLEOTIDE SEQUENCE [LARGE SCALE GENOMIC DNA]</scope>
    <source>
        <strain evidence="1 2">KCTC 19936</strain>
    </source>
</reference>
<dbReference type="eggNOG" id="COG0438">
    <property type="taxonomic scope" value="Bacteria"/>
</dbReference>
<comment type="caution">
    <text evidence="1">The sequence shown here is derived from an EMBL/GenBank/DDBJ whole genome shotgun (WGS) entry which is preliminary data.</text>
</comment>
<dbReference type="Proteomes" id="UP000030002">
    <property type="component" value="Unassembled WGS sequence"/>
</dbReference>
<dbReference type="AlphaFoldDB" id="A0A0A0J5B2"/>
<organism evidence="1 2">
    <name type="scientific">Knoellia sinensis KCTC 19936</name>
    <dbReference type="NCBI Taxonomy" id="1385520"/>
    <lineage>
        <taxon>Bacteria</taxon>
        <taxon>Bacillati</taxon>
        <taxon>Actinomycetota</taxon>
        <taxon>Actinomycetes</taxon>
        <taxon>Micrococcales</taxon>
        <taxon>Intrasporangiaceae</taxon>
        <taxon>Knoellia</taxon>
    </lineage>
</organism>
<evidence type="ECO:0000313" key="1">
    <source>
        <dbReference type="EMBL" id="KGN32408.1"/>
    </source>
</evidence>
<dbReference type="EMBL" id="AVPJ01000007">
    <property type="protein sequence ID" value="KGN32408.1"/>
    <property type="molecule type" value="Genomic_DNA"/>
</dbReference>
<proteinExistence type="predicted"/>
<accession>A0A0A0J5B2</accession>
<name>A0A0A0J5B2_9MICO</name>
<evidence type="ECO:0000313" key="2">
    <source>
        <dbReference type="Proteomes" id="UP000030002"/>
    </source>
</evidence>
<dbReference type="Gene3D" id="3.40.50.2000">
    <property type="entry name" value="Glycogen Phosphorylase B"/>
    <property type="match status" value="1"/>
</dbReference>
<evidence type="ECO:0008006" key="3">
    <source>
        <dbReference type="Google" id="ProtNLM"/>
    </source>
</evidence>
<sequence length="401" mass="43517">MHSAIPPQVKEVLRGVRRRLPASGARVLDRATGTTALPADSHPPRPVVADEPVRLLVAPANFAGQGDAWARCAREHLDGVASVSMMTDNKFAFSVDQEVPPDVYRDRAWQLSQREWALGTFTHALVEAVRPVFGPLYGPTAAGDVAQLTKHGVSVAMISHGSDIRVPSAHAARFPHSPFDDAEDRTTTILEARAKQNVGILEKFDGPVFVSTPDLLDYVPKATWCPVVIEPDRWVSQVPVLEREVPVVVHVPSSSRLKGSELVDPIMRELEAEGRIVYRSVRDLTHAELAEVYKDADIVLDQFVLGLYGVAAAEGMAAGRVVVAYVTDPVRERVREATGLDVPIVEADPDSVRETLLDLLADREKARTIAARGPEFVRSVHDGRMSAGVLSGFLGVPAPNA</sequence>
<dbReference type="STRING" id="1385520.N802_18760"/>